<name>A0A066UV15_9VIBR</name>
<dbReference type="EMBL" id="JFFR01000025">
    <property type="protein sequence ID" value="KDN27989.1"/>
    <property type="molecule type" value="Genomic_DNA"/>
</dbReference>
<organism evidence="1 2">
    <name type="scientific">Vibrio fortis</name>
    <dbReference type="NCBI Taxonomy" id="212667"/>
    <lineage>
        <taxon>Bacteria</taxon>
        <taxon>Pseudomonadati</taxon>
        <taxon>Pseudomonadota</taxon>
        <taxon>Gammaproteobacteria</taxon>
        <taxon>Vibrionales</taxon>
        <taxon>Vibrionaceae</taxon>
        <taxon>Vibrio</taxon>
    </lineage>
</organism>
<proteinExistence type="predicted"/>
<dbReference type="STRING" id="212667.VFDL14_01580"/>
<protein>
    <submittedName>
        <fullName evidence="1">Uncharacterized protein</fullName>
    </submittedName>
</protein>
<comment type="caution">
    <text evidence="1">The sequence shown here is derived from an EMBL/GenBank/DDBJ whole genome shotgun (WGS) entry which is preliminary data.</text>
</comment>
<gene>
    <name evidence="1" type="ORF">VFDL14_01580</name>
</gene>
<dbReference type="RefSeq" id="WP_032551921.1">
    <property type="nucleotide sequence ID" value="NZ_JFFR01000025.1"/>
</dbReference>
<dbReference type="AlphaFoldDB" id="A0A066UV15"/>
<keyword evidence="2" id="KW-1185">Reference proteome</keyword>
<evidence type="ECO:0000313" key="1">
    <source>
        <dbReference type="EMBL" id="KDN27989.1"/>
    </source>
</evidence>
<dbReference type="Proteomes" id="UP000027219">
    <property type="component" value="Unassembled WGS sequence"/>
</dbReference>
<accession>A0A066UV15</accession>
<sequence length="167" mass="18391">MNENKSELEQAKELHQEAMEFLTKARQIHDSTLSHQRKLAFALSSVLPKNFGIIEHDDLPPEVLANKSRQLVDVIANRDLMDVINTIMNMAITNKDLIHTSVDYAASVDCVCVRASSLKPEGGLTVNENIFLQSDNALAELLAIEDKLIDIIADAHEASETIAGVEA</sequence>
<evidence type="ECO:0000313" key="2">
    <source>
        <dbReference type="Proteomes" id="UP000027219"/>
    </source>
</evidence>
<reference evidence="1 2" key="1">
    <citation type="submission" date="2014-02" db="EMBL/GenBank/DDBJ databases">
        <title>Vibrio fortis Dalian14 Genome Sequencing.</title>
        <authorList>
            <person name="Wang Y."/>
            <person name="Song L."/>
            <person name="Liu G."/>
            <person name="Ding J."/>
        </authorList>
    </citation>
    <scope>NUCLEOTIDE SEQUENCE [LARGE SCALE GENOMIC DNA]</scope>
    <source>
        <strain evidence="1 2">Dalian14</strain>
    </source>
</reference>